<evidence type="ECO:0000313" key="3">
    <source>
        <dbReference type="Proteomes" id="UP001597512"/>
    </source>
</evidence>
<feature type="transmembrane region" description="Helical" evidence="1">
    <location>
        <begin position="24"/>
        <end position="44"/>
    </location>
</feature>
<feature type="non-terminal residue" evidence="2">
    <location>
        <position position="1"/>
    </location>
</feature>
<gene>
    <name evidence="2" type="ORF">ACFS25_31545</name>
</gene>
<proteinExistence type="predicted"/>
<protein>
    <submittedName>
        <fullName evidence="2">ABC transporter permease</fullName>
    </submittedName>
</protein>
<keyword evidence="1" id="KW-0472">Membrane</keyword>
<accession>A0ABW6ASF7</accession>
<comment type="caution">
    <text evidence="2">The sequence shown here is derived from an EMBL/GenBank/DDBJ whole genome shotgun (WGS) entry which is preliminary data.</text>
</comment>
<evidence type="ECO:0000313" key="2">
    <source>
        <dbReference type="EMBL" id="MFD2938340.1"/>
    </source>
</evidence>
<dbReference type="EMBL" id="JBHUOM010000056">
    <property type="protein sequence ID" value="MFD2938340.1"/>
    <property type="molecule type" value="Genomic_DNA"/>
</dbReference>
<organism evidence="2 3">
    <name type="scientific">Spirosoma flavum</name>
    <dbReference type="NCBI Taxonomy" id="2048557"/>
    <lineage>
        <taxon>Bacteria</taxon>
        <taxon>Pseudomonadati</taxon>
        <taxon>Bacteroidota</taxon>
        <taxon>Cytophagia</taxon>
        <taxon>Cytophagales</taxon>
        <taxon>Cytophagaceae</taxon>
        <taxon>Spirosoma</taxon>
    </lineage>
</organism>
<keyword evidence="1" id="KW-0812">Transmembrane</keyword>
<reference evidence="3" key="1">
    <citation type="journal article" date="2019" name="Int. J. Syst. Evol. Microbiol.">
        <title>The Global Catalogue of Microorganisms (GCM) 10K type strain sequencing project: providing services to taxonomists for standard genome sequencing and annotation.</title>
        <authorList>
            <consortium name="The Broad Institute Genomics Platform"/>
            <consortium name="The Broad Institute Genome Sequencing Center for Infectious Disease"/>
            <person name="Wu L."/>
            <person name="Ma J."/>
        </authorList>
    </citation>
    <scope>NUCLEOTIDE SEQUENCE [LARGE SCALE GENOMIC DNA]</scope>
    <source>
        <strain evidence="3">KCTC 52490</strain>
    </source>
</reference>
<dbReference type="RefSeq" id="WP_381509174.1">
    <property type="nucleotide sequence ID" value="NZ_JBHUOM010000056.1"/>
</dbReference>
<keyword evidence="3" id="KW-1185">Reference proteome</keyword>
<evidence type="ECO:0000256" key="1">
    <source>
        <dbReference type="SAM" id="Phobius"/>
    </source>
</evidence>
<name>A0ABW6ASF7_9BACT</name>
<dbReference type="Proteomes" id="UP001597512">
    <property type="component" value="Unassembled WGS sequence"/>
</dbReference>
<sequence>VLASPIAWYFLHEWLQSYTYRTEISGWIFVFSGLGALVVTLLTVSYQSIKAALVNPINSLRSD</sequence>
<keyword evidence="1" id="KW-1133">Transmembrane helix</keyword>